<dbReference type="Gene3D" id="3.20.10.10">
    <property type="entry name" value="D-amino Acid Aminotransferase, subunit A, domain 2"/>
    <property type="match status" value="1"/>
</dbReference>
<dbReference type="SUPFAM" id="SSF56752">
    <property type="entry name" value="D-aminoacid aminotransferase-like PLP-dependent enzymes"/>
    <property type="match status" value="1"/>
</dbReference>
<evidence type="ECO:0000256" key="3">
    <source>
        <dbReference type="ARBA" id="ARBA00022898"/>
    </source>
</evidence>
<dbReference type="PANTHER" id="PTHR42743">
    <property type="entry name" value="AMINO-ACID AMINOTRANSFERASE"/>
    <property type="match status" value="1"/>
</dbReference>
<dbReference type="PANTHER" id="PTHR42743:SF11">
    <property type="entry name" value="AMINODEOXYCHORISMATE LYASE"/>
    <property type="match status" value="1"/>
</dbReference>
<evidence type="ECO:0000313" key="6">
    <source>
        <dbReference type="EMBL" id="ABL97397.1"/>
    </source>
</evidence>
<comment type="cofactor">
    <cofactor evidence="1 5">
        <name>pyridoxal 5'-phosphate</name>
        <dbReference type="ChEBI" id="CHEBI:597326"/>
    </cofactor>
</comment>
<dbReference type="FunFam" id="3.20.10.10:FF:000002">
    <property type="entry name" value="D-alanine aminotransferase"/>
    <property type="match status" value="1"/>
</dbReference>
<gene>
    <name evidence="6" type="ORF">MBMO_EB80-02D08.0029</name>
</gene>
<dbReference type="GO" id="GO:0005829">
    <property type="term" value="C:cytosol"/>
    <property type="evidence" value="ECO:0007669"/>
    <property type="project" value="TreeGrafter"/>
</dbReference>
<proteinExistence type="inferred from homology"/>
<accession>A4GJV2</accession>
<name>A4GJV2_9BACT</name>
<evidence type="ECO:0000256" key="4">
    <source>
        <dbReference type="RuleBase" id="RU004106"/>
    </source>
</evidence>
<keyword evidence="3 5" id="KW-0663">Pyridoxal phosphate</keyword>
<dbReference type="PROSITE" id="PS00770">
    <property type="entry name" value="AA_TRANSFER_CLASS_4"/>
    <property type="match status" value="1"/>
</dbReference>
<dbReference type="GO" id="GO:0008483">
    <property type="term" value="F:transaminase activity"/>
    <property type="evidence" value="ECO:0007669"/>
    <property type="project" value="UniProtKB-KW"/>
</dbReference>
<dbReference type="GO" id="GO:0008652">
    <property type="term" value="P:amino acid biosynthetic process"/>
    <property type="evidence" value="ECO:0007669"/>
    <property type="project" value="UniProtKB-ARBA"/>
</dbReference>
<evidence type="ECO:0000256" key="5">
    <source>
        <dbReference type="RuleBase" id="RU004516"/>
    </source>
</evidence>
<comment type="similarity">
    <text evidence="2 4">Belongs to the class-IV pyridoxal-phosphate-dependent aminotransferase family.</text>
</comment>
<sequence length="275" mass="30798">MIQIKGVFNGSFDIVDNIKVSPFSRAYTFSDSVYEVVPFFNSKPIAFEAHLKRLEFSSSELSISLNLEKISNEIATLISTSGFSNGYVYYQVTRGVDALRSHMHESSLEIETFGYVKAHLFEWKPLKVSICDDIRWNRCDIKSTSLLGNVMNMNSARKNNCDEVIMHKDGLLTEAGASNLFFVIDETICTPALNGNILPGITRALLIDELKANSIKVLEKDFSLDDLSKATCAWLTSSTKGLAPISEIVNLESNLDIYNLVYKSSEEIFNKKFLS</sequence>
<dbReference type="AlphaFoldDB" id="A4GJV2"/>
<dbReference type="GO" id="GO:0046394">
    <property type="term" value="P:carboxylic acid biosynthetic process"/>
    <property type="evidence" value="ECO:0007669"/>
    <property type="project" value="UniProtKB-ARBA"/>
</dbReference>
<dbReference type="EMBL" id="EF107104">
    <property type="protein sequence ID" value="ABL97397.1"/>
    <property type="molecule type" value="Genomic_DNA"/>
</dbReference>
<dbReference type="InterPro" id="IPR043131">
    <property type="entry name" value="BCAT-like_N"/>
</dbReference>
<dbReference type="InterPro" id="IPR050571">
    <property type="entry name" value="Class-IV_PLP-Dep_Aminotrnsfr"/>
</dbReference>
<evidence type="ECO:0000256" key="1">
    <source>
        <dbReference type="ARBA" id="ARBA00001933"/>
    </source>
</evidence>
<protein>
    <submittedName>
        <fullName evidence="6">D-amino acid aminotransferase</fullName>
    </submittedName>
</protein>
<dbReference type="InterPro" id="IPR018300">
    <property type="entry name" value="Aminotrans_IV_CS"/>
</dbReference>
<keyword evidence="6" id="KW-0808">Transferase</keyword>
<evidence type="ECO:0000256" key="2">
    <source>
        <dbReference type="ARBA" id="ARBA00009320"/>
    </source>
</evidence>
<dbReference type="Pfam" id="PF01063">
    <property type="entry name" value="Aminotran_4"/>
    <property type="match status" value="1"/>
</dbReference>
<dbReference type="InterPro" id="IPR043132">
    <property type="entry name" value="BCAT-like_C"/>
</dbReference>
<dbReference type="InterPro" id="IPR001544">
    <property type="entry name" value="Aminotrans_IV"/>
</dbReference>
<dbReference type="Gene3D" id="3.30.470.10">
    <property type="match status" value="1"/>
</dbReference>
<organism evidence="6">
    <name type="scientific">uncultured marine bacterium EB80_02D08</name>
    <dbReference type="NCBI Taxonomy" id="415441"/>
    <lineage>
        <taxon>Bacteria</taxon>
        <taxon>environmental samples</taxon>
    </lineage>
</organism>
<dbReference type="InterPro" id="IPR036038">
    <property type="entry name" value="Aminotransferase-like"/>
</dbReference>
<reference evidence="6" key="1">
    <citation type="journal article" date="2007" name="Environ. Microbiol.">
        <title>Proteorhodopsin photosystem gene clusters exhibit co-evolutionary trends and shared ancestry among diverse marine microbial phyla.</title>
        <authorList>
            <person name="McCarren J."/>
            <person name="Delong E.F."/>
        </authorList>
    </citation>
    <scope>NUCLEOTIDE SEQUENCE</scope>
</reference>
<keyword evidence="6" id="KW-0032">Aminotransferase</keyword>